<comment type="caution">
    <text evidence="14">The sequence shown here is derived from an EMBL/GenBank/DDBJ whole genome shotgun (WGS) entry which is preliminary data.</text>
</comment>
<evidence type="ECO:0000256" key="4">
    <source>
        <dbReference type="ARBA" id="ARBA00022630"/>
    </source>
</evidence>
<dbReference type="PIRSF" id="PIRSF006621">
    <property type="entry name" value="Dus"/>
    <property type="match status" value="1"/>
</dbReference>
<evidence type="ECO:0000256" key="7">
    <source>
        <dbReference type="ARBA" id="ARBA00022857"/>
    </source>
</evidence>
<evidence type="ECO:0000256" key="2">
    <source>
        <dbReference type="ARBA" id="ARBA00002790"/>
    </source>
</evidence>
<dbReference type="PROSITE" id="PS01136">
    <property type="entry name" value="UPF0034"/>
    <property type="match status" value="1"/>
</dbReference>
<dbReference type="PANTHER" id="PTHR45846:SF1">
    <property type="entry name" value="TRNA-DIHYDROURIDINE(47) SYNTHASE [NAD(P)(+)]-LIKE"/>
    <property type="match status" value="1"/>
</dbReference>
<evidence type="ECO:0000256" key="1">
    <source>
        <dbReference type="ARBA" id="ARBA00001917"/>
    </source>
</evidence>
<feature type="domain" description="DUS-like FMN-binding" evidence="13">
    <location>
        <begin position="13"/>
        <end position="300"/>
    </location>
</feature>
<dbReference type="CDD" id="cd02801">
    <property type="entry name" value="DUS_like_FMN"/>
    <property type="match status" value="1"/>
</dbReference>
<sequence>MKWIESFTNPLFLAPMAGFSDLAFRSVVKKFGCDVTTSEMISSNALVYECKKTLTMLKKSESEKPFVVQIAGSDEEIIKKAVLLINELDYVDGIDLNCGCPVNKVIKQNAGSALLNDLEKLKKILSAIKENNKKASTSIKIRIGFNKDEIETIIPVLNDFELDYISIHARTRKDLYNNNLNYNAIKKAKELSNTKIIANGNINYDNHKQILEITKADGLMIGRACIGEPWIFSQIKQNKKDVSKKEIILYHFEKMREIYNDKASSIFRKHLHEYSKAMPNASEFRNAINKISDEKVMINKISEFFNE</sequence>
<evidence type="ECO:0000256" key="11">
    <source>
        <dbReference type="ARBA" id="ARBA00048802"/>
    </source>
</evidence>
<evidence type="ECO:0000256" key="9">
    <source>
        <dbReference type="ARBA" id="ARBA00023002"/>
    </source>
</evidence>
<dbReference type="EC" id="1.3.1.-" evidence="12"/>
<dbReference type="InterPro" id="IPR024036">
    <property type="entry name" value="tRNA-dHydroUridine_Synthase_C"/>
</dbReference>
<dbReference type="Gene3D" id="3.20.20.70">
    <property type="entry name" value="Aldolase class I"/>
    <property type="match status" value="1"/>
</dbReference>
<evidence type="ECO:0000256" key="12">
    <source>
        <dbReference type="PIRNR" id="PIRNR006621"/>
    </source>
</evidence>
<evidence type="ECO:0000256" key="5">
    <source>
        <dbReference type="ARBA" id="ARBA00022643"/>
    </source>
</evidence>
<evidence type="ECO:0000256" key="6">
    <source>
        <dbReference type="ARBA" id="ARBA00022694"/>
    </source>
</evidence>
<dbReference type="InterPro" id="IPR013785">
    <property type="entry name" value="Aldolase_TIM"/>
</dbReference>
<keyword evidence="7" id="KW-0521">NADP</keyword>
<dbReference type="InterPro" id="IPR018517">
    <property type="entry name" value="tRNA_hU_synthase_CS"/>
</dbReference>
<dbReference type="Proteomes" id="UP000786183">
    <property type="component" value="Unassembled WGS sequence"/>
</dbReference>
<keyword evidence="3" id="KW-0820">tRNA-binding</keyword>
<dbReference type="InterPro" id="IPR001269">
    <property type="entry name" value="DUS_fam"/>
</dbReference>
<keyword evidence="8" id="KW-0694">RNA-binding</keyword>
<keyword evidence="15" id="KW-1185">Reference proteome</keyword>
<dbReference type="RefSeq" id="WP_172231324.1">
    <property type="nucleotide sequence ID" value="NZ_CP035946.1"/>
</dbReference>
<dbReference type="PANTHER" id="PTHR45846">
    <property type="entry name" value="TRNA-DIHYDROURIDINE(47) SYNTHASE [NAD(P)(+)]-LIKE"/>
    <property type="match status" value="1"/>
</dbReference>
<comment type="cofactor">
    <cofactor evidence="1 12">
        <name>FMN</name>
        <dbReference type="ChEBI" id="CHEBI:58210"/>
    </cofactor>
</comment>
<dbReference type="Pfam" id="PF01207">
    <property type="entry name" value="Dus"/>
    <property type="match status" value="1"/>
</dbReference>
<evidence type="ECO:0000313" key="14">
    <source>
        <dbReference type="EMBL" id="MBZ7988010.1"/>
    </source>
</evidence>
<keyword evidence="9 12" id="KW-0560">Oxidoreductase</keyword>
<evidence type="ECO:0000313" key="15">
    <source>
        <dbReference type="Proteomes" id="UP000786183"/>
    </source>
</evidence>
<protein>
    <recommendedName>
        <fullName evidence="12">tRNA-dihydrouridine synthase</fullName>
        <ecNumber evidence="12">1.3.1.-</ecNumber>
    </recommendedName>
</protein>
<evidence type="ECO:0000256" key="8">
    <source>
        <dbReference type="ARBA" id="ARBA00022884"/>
    </source>
</evidence>
<comment type="catalytic activity">
    <reaction evidence="10">
        <text>a 5,6-dihydrouridine in tRNA + NADP(+) = a uridine in tRNA + NADPH + H(+)</text>
        <dbReference type="Rhea" id="RHEA:23624"/>
        <dbReference type="Rhea" id="RHEA-COMP:13339"/>
        <dbReference type="Rhea" id="RHEA-COMP:13887"/>
        <dbReference type="ChEBI" id="CHEBI:15378"/>
        <dbReference type="ChEBI" id="CHEBI:57783"/>
        <dbReference type="ChEBI" id="CHEBI:58349"/>
        <dbReference type="ChEBI" id="CHEBI:65315"/>
        <dbReference type="ChEBI" id="CHEBI:74443"/>
    </reaction>
</comment>
<evidence type="ECO:0000256" key="3">
    <source>
        <dbReference type="ARBA" id="ARBA00022555"/>
    </source>
</evidence>
<comment type="function">
    <text evidence="2 12">Catalyzes the synthesis of 5,6-dihydrouridine (D), a modified base found in the D-loop of most tRNAs, via the reduction of the C5-C6 double bond in target uridines.</text>
</comment>
<dbReference type="InterPro" id="IPR035587">
    <property type="entry name" value="DUS-like_FMN-bd"/>
</dbReference>
<organism evidence="14 15">
    <name type="scientific">Campylobacter canadensis</name>
    <dbReference type="NCBI Taxonomy" id="449520"/>
    <lineage>
        <taxon>Bacteria</taxon>
        <taxon>Pseudomonadati</taxon>
        <taxon>Campylobacterota</taxon>
        <taxon>Epsilonproteobacteria</taxon>
        <taxon>Campylobacterales</taxon>
        <taxon>Campylobacteraceae</taxon>
        <taxon>Campylobacter</taxon>
    </lineage>
</organism>
<accession>A0ABS7WVL8</accession>
<keyword evidence="6 12" id="KW-0819">tRNA processing</keyword>
<evidence type="ECO:0000256" key="10">
    <source>
        <dbReference type="ARBA" id="ARBA00048205"/>
    </source>
</evidence>
<reference evidence="14 15" key="1">
    <citation type="submission" date="2020-07" db="EMBL/GenBank/DDBJ databases">
        <title>Transfer of Campylobacter canadensis to the novel genus Avispirillum gen. nov., that also includes two novel species recovered from migratory waterfowl: Avispirillum anseris sp. nov. and Avispirillum brantae sp. nov.</title>
        <authorList>
            <person name="Miller W.G."/>
            <person name="Chapman M.H."/>
            <person name="Yee E."/>
            <person name="Inglis G.D."/>
        </authorList>
    </citation>
    <scope>NUCLEOTIDE SEQUENCE [LARGE SCALE GENOMIC DNA]</scope>
    <source>
        <strain evidence="14 15">L283</strain>
    </source>
</reference>
<dbReference type="SUPFAM" id="SSF51395">
    <property type="entry name" value="FMN-linked oxidoreductases"/>
    <property type="match status" value="1"/>
</dbReference>
<keyword evidence="5 12" id="KW-0288">FMN</keyword>
<name>A0ABS7WVL8_9BACT</name>
<comment type="catalytic activity">
    <reaction evidence="11">
        <text>a 5,6-dihydrouridine in tRNA + NAD(+) = a uridine in tRNA + NADH + H(+)</text>
        <dbReference type="Rhea" id="RHEA:54452"/>
        <dbReference type="Rhea" id="RHEA-COMP:13339"/>
        <dbReference type="Rhea" id="RHEA-COMP:13887"/>
        <dbReference type="ChEBI" id="CHEBI:15378"/>
        <dbReference type="ChEBI" id="CHEBI:57540"/>
        <dbReference type="ChEBI" id="CHEBI:57945"/>
        <dbReference type="ChEBI" id="CHEBI:65315"/>
        <dbReference type="ChEBI" id="CHEBI:74443"/>
    </reaction>
</comment>
<dbReference type="EMBL" id="JACGBB010000024">
    <property type="protein sequence ID" value="MBZ7988010.1"/>
    <property type="molecule type" value="Genomic_DNA"/>
</dbReference>
<proteinExistence type="inferred from homology"/>
<keyword evidence="4 12" id="KW-0285">Flavoprotein</keyword>
<dbReference type="Gene3D" id="1.10.1200.80">
    <property type="entry name" value="Putative flavin oxidoreducatase, domain 2"/>
    <property type="match status" value="1"/>
</dbReference>
<gene>
    <name evidence="14" type="ORF">AVCANL283_07890</name>
</gene>
<comment type="similarity">
    <text evidence="12">Belongs to the dus family.</text>
</comment>
<evidence type="ECO:0000259" key="13">
    <source>
        <dbReference type="Pfam" id="PF01207"/>
    </source>
</evidence>